<feature type="coiled-coil region" evidence="1">
    <location>
        <begin position="421"/>
        <end position="458"/>
    </location>
</feature>
<keyword evidence="7" id="KW-1185">Reference proteome</keyword>
<keyword evidence="2" id="KW-1133">Transmembrane helix</keyword>
<feature type="transmembrane region" description="Helical" evidence="2">
    <location>
        <begin position="313"/>
        <end position="331"/>
    </location>
</feature>
<keyword evidence="6" id="KW-0675">Receptor</keyword>
<feature type="signal peptide" evidence="3">
    <location>
        <begin position="1"/>
        <end position="21"/>
    </location>
</feature>
<evidence type="ECO:0000313" key="6">
    <source>
        <dbReference type="EMBL" id="MBT1699965.1"/>
    </source>
</evidence>
<organism evidence="6 7">
    <name type="scientific">Chryseosolibacter histidini</name>
    <dbReference type="NCBI Taxonomy" id="2782349"/>
    <lineage>
        <taxon>Bacteria</taxon>
        <taxon>Pseudomonadati</taxon>
        <taxon>Bacteroidota</taxon>
        <taxon>Cytophagia</taxon>
        <taxon>Cytophagales</taxon>
        <taxon>Chryseotaleaceae</taxon>
        <taxon>Chryseosolibacter</taxon>
    </lineage>
</organism>
<dbReference type="InterPro" id="IPR011623">
    <property type="entry name" value="7TMR_DISM_rcpt_extracell_dom1"/>
</dbReference>
<protein>
    <submittedName>
        <fullName evidence="6">Receptor</fullName>
    </submittedName>
</protein>
<evidence type="ECO:0000256" key="3">
    <source>
        <dbReference type="SAM" id="SignalP"/>
    </source>
</evidence>
<evidence type="ECO:0000259" key="4">
    <source>
        <dbReference type="Pfam" id="PF07695"/>
    </source>
</evidence>
<accession>A0AAP2DP75</accession>
<feature type="transmembrane region" description="Helical" evidence="2">
    <location>
        <begin position="365"/>
        <end position="385"/>
    </location>
</feature>
<dbReference type="Proteomes" id="UP001319200">
    <property type="component" value="Unassembled WGS sequence"/>
</dbReference>
<feature type="domain" description="7TM-DISM receptor extracellular" evidence="5">
    <location>
        <begin position="41"/>
        <end position="170"/>
    </location>
</feature>
<dbReference type="InterPro" id="IPR011622">
    <property type="entry name" value="7TMR_DISM_rcpt_extracell_dom2"/>
</dbReference>
<sequence>MRRWLAIFLILGFSTGGQVCAQEPVEVSDAINERDFMPYELTILTDTTNTLTFADITSQKFADHFVRHSGYQNTDFRNNASYWIRFPLRHTTSTDKVWLLEFYDQTIDHLDAYIPDETGSYKKISMGDQQPFTQRTFMHKNFEVVLHMSSDTTLCYYFRVRSHEFADIRIAFRSVNRFVYYALNEYFLFGTFYGMIVIIALYNFLMYLAIREIKNIFYIMYILSVAAYAMSYDGIGFQYLWPNHPEWNNYAVGITLYSVILWGLIFTRRFLSTRANAPGLDRALKGMIIARSAFFVMELFLFPQLLTLRTIEIIPLSLIFYTAIAVWSRGYRPARFFVIAYGILFAGFFIRTLVYFNVLPFTTPLHYSLHFSFALEMLFLTFALGDRIRILKDMRDRALKRIIHQHEVNMQLKDKVTRELEDKVNERTNELNLKNSQLEESNQKLARQSVEINQINSMLDLDNWKLKNSLKEVLNERLMEKTMDYKQFQTLYPDALSCYRFLENLKWEKAFHCRKCENEKYFDGAQKFARRCTRCGYNESITAFTIFHSIKFPIEKAFYIAYLAVTGKKDYTLEALANQLNLRVNTVWGFKHKVTERIQELEKKGNRPTASRWEEIILFYEPHQKGHDTRHKVLEDGLIG</sequence>
<gene>
    <name evidence="6" type="ORF">KK083_23970</name>
</gene>
<feature type="chain" id="PRO_5042991211" evidence="3">
    <location>
        <begin position="22"/>
        <end position="640"/>
    </location>
</feature>
<reference evidence="6 7" key="1">
    <citation type="submission" date="2021-05" db="EMBL/GenBank/DDBJ databases">
        <title>A Polyphasic approach of four new species of the genus Ohtaekwangia: Ohtaekwangia histidinii sp. nov., Ohtaekwangia cretensis sp. nov., Ohtaekwangia indiensis sp. nov., Ohtaekwangia reichenbachii sp. nov. from diverse environment.</title>
        <authorList>
            <person name="Octaviana S."/>
        </authorList>
    </citation>
    <scope>NUCLEOTIDE SEQUENCE [LARGE SCALE GENOMIC DNA]</scope>
    <source>
        <strain evidence="6 7">PWU4</strain>
    </source>
</reference>
<evidence type="ECO:0000259" key="5">
    <source>
        <dbReference type="Pfam" id="PF07696"/>
    </source>
</evidence>
<keyword evidence="3" id="KW-0732">Signal</keyword>
<dbReference type="Pfam" id="PF07695">
    <property type="entry name" value="7TMR-DISM_7TM"/>
    <property type="match status" value="1"/>
</dbReference>
<dbReference type="RefSeq" id="WP_254168244.1">
    <property type="nucleotide sequence ID" value="NZ_JAHESF010000032.1"/>
</dbReference>
<evidence type="ECO:0000256" key="2">
    <source>
        <dbReference type="SAM" id="Phobius"/>
    </source>
</evidence>
<keyword evidence="2" id="KW-0812">Transmembrane</keyword>
<comment type="caution">
    <text evidence="6">The sequence shown here is derived from an EMBL/GenBank/DDBJ whole genome shotgun (WGS) entry which is preliminary data.</text>
</comment>
<dbReference type="Gene3D" id="2.60.40.2380">
    <property type="match status" value="1"/>
</dbReference>
<feature type="transmembrane region" description="Helical" evidence="2">
    <location>
        <begin position="338"/>
        <end position="359"/>
    </location>
</feature>
<feature type="transmembrane region" description="Helical" evidence="2">
    <location>
        <begin position="186"/>
        <end position="205"/>
    </location>
</feature>
<name>A0AAP2DP75_9BACT</name>
<keyword evidence="1" id="KW-0175">Coiled coil</keyword>
<dbReference type="AlphaFoldDB" id="A0AAP2DP75"/>
<proteinExistence type="predicted"/>
<evidence type="ECO:0000313" key="7">
    <source>
        <dbReference type="Proteomes" id="UP001319200"/>
    </source>
</evidence>
<feature type="domain" description="7TM-DISM receptor extracellular" evidence="4">
    <location>
        <begin position="185"/>
        <end position="387"/>
    </location>
</feature>
<dbReference type="EMBL" id="JAHESF010000032">
    <property type="protein sequence ID" value="MBT1699965.1"/>
    <property type="molecule type" value="Genomic_DNA"/>
</dbReference>
<dbReference type="Pfam" id="PF07696">
    <property type="entry name" value="7TMR-DISMED2"/>
    <property type="match status" value="1"/>
</dbReference>
<feature type="transmembrane region" description="Helical" evidence="2">
    <location>
        <begin position="247"/>
        <end position="267"/>
    </location>
</feature>
<keyword evidence="2" id="KW-0472">Membrane</keyword>
<feature type="transmembrane region" description="Helical" evidence="2">
    <location>
        <begin position="217"/>
        <end position="241"/>
    </location>
</feature>
<evidence type="ECO:0000256" key="1">
    <source>
        <dbReference type="SAM" id="Coils"/>
    </source>
</evidence>
<feature type="transmembrane region" description="Helical" evidence="2">
    <location>
        <begin position="288"/>
        <end position="307"/>
    </location>
</feature>